<dbReference type="GO" id="GO:0032527">
    <property type="term" value="P:protein exit from endoplasmic reticulum"/>
    <property type="evidence" value="ECO:0007669"/>
    <property type="project" value="TreeGrafter"/>
</dbReference>
<feature type="region of interest" description="Disordered" evidence="1">
    <location>
        <begin position="1079"/>
        <end position="1111"/>
    </location>
</feature>
<sequence length="1734" mass="192272">MNTESKENTLALREWMSLTNLINQVPNKIRRGLVLQDVQFTCIDAADEFIAIGTNVGIVFWCNRITLKVTQFKPERGELGICCLKLVPSVDYMLAVGDKAGIISIFKIPKDLPKDLPEEFLKRFDNKTEIFTVRGIHKTQITALEWSLNGEKLFSGDSEGVVGFTQMDFYMNLTKSCQISDERYRIVQLSFHNAQLLTVASLYRCVILDKKQNWAVMQIGTKDRKTLAELGAVFNMRTNTSSSPPLIYTPRYGQRIWISDTSGVVQKTLLFKEPLSNPTNIPRIKLLATYEGPVNCSNFEFSTLAVLRDSLLVSHSSNILAVLNPDTSAVVGVLRSYTGIVSVAVSRDEVFMVEGSRGVRRLGFQQDQYVGKQRAAESDVIGETMLDLAIKLKDAATVIAPLLKDYKEAAPVTRLSSPEVDYDVGIADESEDLNKPSEGVVKDSGTDLNKPSDRVQEAVNVNKTCDIDKHKEIDPDNINDTVKDNKIDLSRTCDNVEVQENEPCDSVRNENKDCDKVKDNEKTSGIVIDELIDQNKTRDTEKDGKTDLTEACDSIETKENEMTPSRRDSEVTQTFPSELKDNAKADLSPTEQIKGKEKMVTLKDVASAPAKEIEKNVGISKETAGNSKEVAKEEVVKSRQTILKEIGSQEYGDLVYSSNRKVRKSGKGIPRKKVSSITSNGGGVELDSDTASNMSEVDSLSVMTLSQTSSNSEFEYARVETAHSTTATNEDLESQVAKMLSLEDVLVNPPPLKTAQLPPEEDHSQLKLNFVDYSLSNASSTSDLTGHSSASTQSTIPASEQPVVHMIEFGENVVLNFSNEHFGESDEPKLTSPDVNRSIKSDTNCVISDTKRVMSDTNCVMSDTKLNIGNTTSPNRDIVPQTHASTESQIDSTLQTTSETLNCSRYINTDHVDSAVDNIDNFGCKYAPKELPDDLHMDQQSPKKSLENGIFMKSSKSIETVMQNSAATVEKLFNESSMELNKHTIEIANSASKNEIGTTATNEETHSKHNAKDESIPFEHSNHKLNLTKESIVRIPRRSNPDGFEYHSNYDDNSDSEEKKHTSLDSVNMNLPDLLTSVESNTNNGANDLNGKTCAESDGSNSNKEHLRTNSDCDCRNEESIDKHKGYISTLDQGWQSCPTPYTCVWLGVSCHKIYCGGPRLSVYEADLRQSSLEWTVLSQKATSVMVSPDNRFLWRSNLGVVSSLLPSSGSEWKLCARDVDSFSLSQSEAWYTAQGKVYTQTLPFSSHTLVPCTGHTIVKVVSCECRVWVLSERGLILERDNVNADNPMGDSWSQVNTPSDVQISDISLTHSRLGWCVDRSNFIYFYLPFTGSTTPQVGDWLLTSPPLDRIPNTKEPSTLRGEWWQLLIDGNFSHDSLLHTASAQKPCIRSNRRSLWITHPLASVAYVNTSSVSGYKWTPLELCPGDTGCEPLPTPVGDLESPQQDSSSGLKWKRITAEGLFEDDGYLWLLSSEGKLFNYDPYRKALTAVPCPVVGTEEDCVVTIESSMNALWILTEKSQIYIRLGISTLNPTGVKWKKLPLEQFASENIKVGDLSCACDIVWVCSTRGSVYMTLIPPHEDREQIPAWIPAEGTALPGCSFSRIFVGPYANMVWALDNKNNIYVREGIYHEYQLGVNWLFVPGLQATHLTISQSGVWALSRDTVYQRVGVSPTNFIGAYWQRVPGRVSLLSSGLDDQLYGARNEVALRLRSVQASVRQEGGEEGQSGGGEWEII</sequence>
<feature type="region of interest" description="Disordered" evidence="1">
    <location>
        <begin position="665"/>
        <end position="690"/>
    </location>
</feature>
<dbReference type="Pfam" id="PF06462">
    <property type="entry name" value="Hyd_WA"/>
    <property type="match status" value="2"/>
</dbReference>
<feature type="compositionally biased region" description="Basic residues" evidence="1">
    <location>
        <begin position="665"/>
        <end position="674"/>
    </location>
</feature>
<organism evidence="2">
    <name type="scientific">Cacopsylla melanoneura</name>
    <dbReference type="NCBI Taxonomy" id="428564"/>
    <lineage>
        <taxon>Eukaryota</taxon>
        <taxon>Metazoa</taxon>
        <taxon>Ecdysozoa</taxon>
        <taxon>Arthropoda</taxon>
        <taxon>Hexapoda</taxon>
        <taxon>Insecta</taxon>
        <taxon>Pterygota</taxon>
        <taxon>Neoptera</taxon>
        <taxon>Paraneoptera</taxon>
        <taxon>Hemiptera</taxon>
        <taxon>Sternorrhyncha</taxon>
        <taxon>Psylloidea</taxon>
        <taxon>Psyllidae</taxon>
        <taxon>Psyllinae</taxon>
        <taxon>Cacopsylla</taxon>
    </lineage>
</organism>
<feature type="compositionally biased region" description="Basic and acidic residues" evidence="1">
    <location>
        <begin position="432"/>
        <end position="451"/>
    </location>
</feature>
<dbReference type="SUPFAM" id="SSF50978">
    <property type="entry name" value="WD40 repeat-like"/>
    <property type="match status" value="1"/>
</dbReference>
<evidence type="ECO:0000256" key="1">
    <source>
        <dbReference type="SAM" id="MobiDB-lite"/>
    </source>
</evidence>
<dbReference type="EMBL" id="HBUF01047203">
    <property type="protein sequence ID" value="CAG6620204.1"/>
    <property type="molecule type" value="Transcribed_RNA"/>
</dbReference>
<name>A0A8D8M0X8_9HEMI</name>
<feature type="region of interest" description="Disordered" evidence="1">
    <location>
        <begin position="1038"/>
        <end position="1067"/>
    </location>
</feature>
<dbReference type="PANTHER" id="PTHR23287:SF16">
    <property type="entry name" value="TECTONIN BETA-PROPELLER REPEAT-CONTAINING PROTEIN 2"/>
    <property type="match status" value="1"/>
</dbReference>
<dbReference type="GO" id="GO:0005737">
    <property type="term" value="C:cytoplasm"/>
    <property type="evidence" value="ECO:0007669"/>
    <property type="project" value="GOC"/>
</dbReference>
<dbReference type="InterPro" id="IPR036322">
    <property type="entry name" value="WD40_repeat_dom_sf"/>
</dbReference>
<evidence type="ECO:0000313" key="2">
    <source>
        <dbReference type="EMBL" id="CAG6620204.1"/>
    </source>
</evidence>
<dbReference type="PANTHER" id="PTHR23287">
    <property type="entry name" value="RUBY-EYE2-LIKE PROTEIN"/>
    <property type="match status" value="1"/>
</dbReference>
<reference evidence="2" key="1">
    <citation type="submission" date="2021-05" db="EMBL/GenBank/DDBJ databases">
        <authorList>
            <person name="Alioto T."/>
            <person name="Alioto T."/>
            <person name="Gomez Garrido J."/>
        </authorList>
    </citation>
    <scope>NUCLEOTIDE SEQUENCE</scope>
</reference>
<feature type="region of interest" description="Disordered" evidence="1">
    <location>
        <begin position="428"/>
        <end position="451"/>
    </location>
</feature>
<feature type="compositionally biased region" description="Basic and acidic residues" evidence="1">
    <location>
        <begin position="1044"/>
        <end position="1063"/>
    </location>
</feature>
<accession>A0A8D8M0X8</accession>
<dbReference type="InterPro" id="IPR006624">
    <property type="entry name" value="Beta-propeller_rpt_TECPR"/>
</dbReference>
<protein>
    <submittedName>
        <fullName evidence="2">WD repeat-containing protein CG11141</fullName>
    </submittedName>
</protein>
<dbReference type="Pfam" id="PF19193">
    <property type="entry name" value="Tectonin"/>
    <property type="match status" value="1"/>
</dbReference>
<dbReference type="SMART" id="SM00706">
    <property type="entry name" value="TECPR"/>
    <property type="match status" value="5"/>
</dbReference>
<proteinExistence type="predicted"/>